<gene>
    <name evidence="2" type="ORF">lam_492</name>
</gene>
<name>U6B7L0_9HYPH</name>
<proteinExistence type="predicted"/>
<protein>
    <submittedName>
        <fullName evidence="2">Uncharacterized protein</fullName>
    </submittedName>
</protein>
<dbReference type="HOGENOM" id="CLU_1783339_0_0_5"/>
<feature type="region of interest" description="Disordered" evidence="1">
    <location>
        <begin position="1"/>
        <end position="25"/>
    </location>
</feature>
<evidence type="ECO:0000256" key="1">
    <source>
        <dbReference type="SAM" id="MobiDB-lite"/>
    </source>
</evidence>
<evidence type="ECO:0000313" key="2">
    <source>
        <dbReference type="EMBL" id="AHA27851.1"/>
    </source>
</evidence>
<dbReference type="AlphaFoldDB" id="U6B7L0"/>
<organism evidence="2 3">
    <name type="scientific">Candidatus Liberibacter americanus str. Sao Paulo</name>
    <dbReference type="NCBI Taxonomy" id="1261131"/>
    <lineage>
        <taxon>Bacteria</taxon>
        <taxon>Pseudomonadati</taxon>
        <taxon>Pseudomonadota</taxon>
        <taxon>Alphaproteobacteria</taxon>
        <taxon>Hyphomicrobiales</taxon>
        <taxon>Rhizobiaceae</taxon>
        <taxon>Liberibacter</taxon>
    </lineage>
</organism>
<dbReference type="STRING" id="1261131.lam_492"/>
<accession>U6B7L0</accession>
<sequence>MIMSDDLLNNETMPDNSSKQKPWQFSNKRSLEHRHQNLNVSREPKIDHSMPKYYSLDEIDLPNLENINPNQLNKKLHNNLNMRHENSILTEDYYCHNQREQNDLDQDESIETISHNSEDEIKNLPDTHEIILDNGEKITIAKLKK</sequence>
<dbReference type="KEGG" id="lar:lam_492"/>
<reference evidence="2 3" key="1">
    <citation type="journal article" date="2014" name="Mol. Plant Microbe Interact.">
        <title>The complete genome sequence of Candidatus Liberibacter americanus, associated with citrus Huanglongbing.</title>
        <authorList>
            <person name="Wulff N.A."/>
            <person name="Zhang S."/>
            <person name="Setubal J.C."/>
            <person name="Almeida N.F."/>
            <person name="Martins E.C."/>
            <person name="Harakava R."/>
            <person name="Kumar D."/>
            <person name="Rangel L.T."/>
            <person name="Foissac X."/>
            <person name="Bove J."/>
            <person name="Gabriel D.W."/>
        </authorList>
    </citation>
    <scope>NUCLEOTIDE SEQUENCE [LARGE SCALE GENOMIC DNA]</scope>
    <source>
        <strain evidence="2 3">Sao Paulo</strain>
    </source>
</reference>
<dbReference type="EMBL" id="CP006604">
    <property type="protein sequence ID" value="AHA27851.1"/>
    <property type="molecule type" value="Genomic_DNA"/>
</dbReference>
<evidence type="ECO:0000313" key="3">
    <source>
        <dbReference type="Proteomes" id="UP000017862"/>
    </source>
</evidence>
<dbReference type="Proteomes" id="UP000017862">
    <property type="component" value="Chromosome"/>
</dbReference>
<feature type="compositionally biased region" description="Polar residues" evidence="1">
    <location>
        <begin position="7"/>
        <end position="25"/>
    </location>
</feature>
<keyword evidence="3" id="KW-1185">Reference proteome</keyword>
<dbReference type="PATRIC" id="fig|1261131.3.peg.471"/>